<name>A0A815QFQ1_9BILA</name>
<dbReference type="AlphaFoldDB" id="A0A815QFQ1"/>
<dbReference type="InterPro" id="IPR005240">
    <property type="entry name" value="DUF389"/>
</dbReference>
<feature type="transmembrane region" description="Helical" evidence="1">
    <location>
        <begin position="432"/>
        <end position="458"/>
    </location>
</feature>
<proteinExistence type="predicted"/>
<keyword evidence="1" id="KW-1133">Transmembrane helix</keyword>
<protein>
    <submittedName>
        <fullName evidence="2">Uncharacterized protein</fullName>
    </submittedName>
</protein>
<dbReference type="Pfam" id="PF04087">
    <property type="entry name" value="DUF389"/>
    <property type="match status" value="1"/>
</dbReference>
<dbReference type="Proteomes" id="UP000663855">
    <property type="component" value="Unassembled WGS sequence"/>
</dbReference>
<evidence type="ECO:0000256" key="1">
    <source>
        <dbReference type="SAM" id="Phobius"/>
    </source>
</evidence>
<gene>
    <name evidence="2" type="ORF">CJN711_LOCUS25181</name>
</gene>
<reference evidence="2" key="1">
    <citation type="submission" date="2021-02" db="EMBL/GenBank/DDBJ databases">
        <authorList>
            <person name="Nowell W R."/>
        </authorList>
    </citation>
    <scope>NUCLEOTIDE SEQUENCE</scope>
</reference>
<feature type="transmembrane region" description="Helical" evidence="1">
    <location>
        <begin position="252"/>
        <end position="275"/>
    </location>
</feature>
<feature type="transmembrane region" description="Helical" evidence="1">
    <location>
        <begin position="359"/>
        <end position="384"/>
    </location>
</feature>
<feature type="transmembrane region" description="Helical" evidence="1">
    <location>
        <begin position="226"/>
        <end position="246"/>
    </location>
</feature>
<evidence type="ECO:0000313" key="3">
    <source>
        <dbReference type="Proteomes" id="UP000663855"/>
    </source>
</evidence>
<keyword evidence="1" id="KW-0472">Membrane</keyword>
<dbReference type="EMBL" id="CAJNOV010011826">
    <property type="protein sequence ID" value="CAF1462701.1"/>
    <property type="molecule type" value="Genomic_DNA"/>
</dbReference>
<accession>A0A815QFQ1</accession>
<keyword evidence="1" id="KW-0812">Transmembrane</keyword>
<evidence type="ECO:0000313" key="2">
    <source>
        <dbReference type="EMBL" id="CAF1462701.1"/>
    </source>
</evidence>
<dbReference type="PANTHER" id="PTHR20992">
    <property type="entry name" value="AT15442P-RELATED"/>
    <property type="match status" value="1"/>
</dbReference>
<comment type="caution">
    <text evidence="2">The sequence shown here is derived from an EMBL/GenBank/DDBJ whole genome shotgun (WGS) entry which is preliminary data.</text>
</comment>
<dbReference type="PANTHER" id="PTHR20992:SF9">
    <property type="entry name" value="AT15442P-RELATED"/>
    <property type="match status" value="1"/>
</dbReference>
<sequence>MSNDYALFIILLPNDFEKEISVNSTILNTVKLTAAIPSIDKQRTSVTSDSIRCLPCTDSHSKSENDNEYSQETWKKSLCTTLKNYSAGKNNIEAIWILSEDKKTYQITFYVEFGIASDHILKDLVKFGIGTSNHTKVFVLPTTFIIGGQLNVKNESISTLALAENINTNELLTNTVNNKMNDRTSSDLTLSRKIRKHINESNFKKSVRARLMVHQVVASIRASTELSFDFVLLICLASMLAAFGLLENSAVIIVASMLVSPLMNPILGFVFGLSVREHSLWRRGLRNELIGLIICITCGFILGLLTTFAETKWGSSTSFPTPEMKSRGDIKRLWVGVLIALPSGAGVALSVLGGNTGSLVGVAISASLLPPAVNCGLLFAYALLGISFSNVAAVQSSSSNSTRMEYQSNLDCKNYINNDYQPLYTCNLTLEAASLAGCSLLLTIVNIICIIIMALFILRIKEVVPLHQPNKDISIFFHHDVRVARDYNKTIHEGNLETNNVVTLTIQQSQVAQSMVHRWKAFKSMSSYDNQQHQTNQQLSSIDDDLELADTRNTSSNNNIVNIDVESQRKLFRLKTFAREYDLDIFDKNDYELLSGESREKVRLLVNDIIDIYQDIPTVFVDLFRLQPCNIQTSSDREHLLFYEEIIELLPPKWYQLFVHEQEQRHIVSRKSSSNRPYSLGVPQMIALTKPISESNESCENDSQKLNVDFQRRSSVLESNSRSPKTNQETEIPVEGTRFRIAKPFTIA</sequence>
<feature type="transmembrane region" description="Helical" evidence="1">
    <location>
        <begin position="333"/>
        <end position="352"/>
    </location>
</feature>
<feature type="transmembrane region" description="Helical" evidence="1">
    <location>
        <begin position="287"/>
        <end position="309"/>
    </location>
</feature>
<organism evidence="2 3">
    <name type="scientific">Rotaria magnacalcarata</name>
    <dbReference type="NCBI Taxonomy" id="392030"/>
    <lineage>
        <taxon>Eukaryota</taxon>
        <taxon>Metazoa</taxon>
        <taxon>Spiralia</taxon>
        <taxon>Gnathifera</taxon>
        <taxon>Rotifera</taxon>
        <taxon>Eurotatoria</taxon>
        <taxon>Bdelloidea</taxon>
        <taxon>Philodinida</taxon>
        <taxon>Philodinidae</taxon>
        <taxon>Rotaria</taxon>
    </lineage>
</organism>